<keyword evidence="3" id="KW-1185">Reference proteome</keyword>
<proteinExistence type="predicted"/>
<dbReference type="PANTHER" id="PTHR22572">
    <property type="entry name" value="SUGAR-1-PHOSPHATE GUANYL TRANSFERASE"/>
    <property type="match status" value="1"/>
</dbReference>
<dbReference type="CDD" id="cd06915">
    <property type="entry name" value="NTP_transferase_WcbM_like"/>
    <property type="match status" value="1"/>
</dbReference>
<feature type="domain" description="Nucleotidyl transferase" evidence="1">
    <location>
        <begin position="6"/>
        <end position="235"/>
    </location>
</feature>
<protein>
    <recommendedName>
        <fullName evidence="1">Nucleotidyl transferase domain-containing protein</fullName>
    </recommendedName>
</protein>
<dbReference type="Pfam" id="PF00483">
    <property type="entry name" value="NTP_transferase"/>
    <property type="match status" value="1"/>
</dbReference>
<reference evidence="3" key="1">
    <citation type="submission" date="2017-05" db="EMBL/GenBank/DDBJ databases">
        <title>Physiological properties and genetic analysis related to exopolysaccharide production of fresh-water unicellular cyanobacterium Aphanothece sacrum, Suizenji Nori, that has been cultured as a food source in Japan.</title>
        <authorList>
            <person name="Kanesaki Y."/>
            <person name="Yoshikawa S."/>
            <person name="Ohki K."/>
        </authorList>
    </citation>
    <scope>NUCLEOTIDE SEQUENCE [LARGE SCALE GENOMIC DNA]</scope>
    <source>
        <strain evidence="3">FPU1</strain>
    </source>
</reference>
<gene>
    <name evidence="2" type="ORF">AsFPU1_3166</name>
</gene>
<accession>A0A401IKJ3</accession>
<dbReference type="InterPro" id="IPR050486">
    <property type="entry name" value="Mannose-1P_guanyltransferase"/>
</dbReference>
<dbReference type="Proteomes" id="UP000287247">
    <property type="component" value="Unassembled WGS sequence"/>
</dbReference>
<organism evidence="2 3">
    <name type="scientific">Aphanothece sacrum FPU1</name>
    <dbReference type="NCBI Taxonomy" id="1920663"/>
    <lineage>
        <taxon>Bacteria</taxon>
        <taxon>Bacillati</taxon>
        <taxon>Cyanobacteriota</taxon>
        <taxon>Cyanophyceae</taxon>
        <taxon>Oscillatoriophycideae</taxon>
        <taxon>Chroococcales</taxon>
        <taxon>Aphanothecaceae</taxon>
        <taxon>Aphanothece</taxon>
    </lineage>
</organism>
<comment type="caution">
    <text evidence="2">The sequence shown here is derived from an EMBL/GenBank/DDBJ whole genome shotgun (WGS) entry which is preliminary data.</text>
</comment>
<evidence type="ECO:0000313" key="3">
    <source>
        <dbReference type="Proteomes" id="UP000287247"/>
    </source>
</evidence>
<sequence length="244" mass="26954">MNDIVAVILAGGYGTRVKHLLPNLPKPMAPVAGKPFLEWVIRYLKYQGITKIIIATGYLGDTIEEHFKTNPVPEIKIYCCRETEPLGTGGGFINAVRQINLSPKAWLVMNGDSLMVAQFVELANYLADNQVDGVILGVRVGDGSRYGSLGTDASGKLINFAEKREGQGIINGGVYLFRDKLIYKFPNQLPLSFEYDIFPALLSQNVHLKVHPVEAAFLDIGTPESLPQAEAFILENFHYLNNQC</sequence>
<dbReference type="InterPro" id="IPR005835">
    <property type="entry name" value="NTP_transferase_dom"/>
</dbReference>
<dbReference type="EMBL" id="BDQK01000013">
    <property type="protein sequence ID" value="GBF81746.1"/>
    <property type="molecule type" value="Genomic_DNA"/>
</dbReference>
<name>A0A401IKJ3_APHSA</name>
<evidence type="ECO:0000259" key="1">
    <source>
        <dbReference type="Pfam" id="PF00483"/>
    </source>
</evidence>
<evidence type="ECO:0000313" key="2">
    <source>
        <dbReference type="EMBL" id="GBF81746.1"/>
    </source>
</evidence>
<dbReference type="RefSeq" id="WP_124974555.1">
    <property type="nucleotide sequence ID" value="NZ_BDQK01000013.1"/>
</dbReference>
<dbReference type="AlphaFoldDB" id="A0A401IKJ3"/>
<dbReference type="SUPFAM" id="SSF53448">
    <property type="entry name" value="Nucleotide-diphospho-sugar transferases"/>
    <property type="match status" value="1"/>
</dbReference>
<dbReference type="OrthoDB" id="9801899at2"/>
<dbReference type="Gene3D" id="3.90.550.10">
    <property type="entry name" value="Spore Coat Polysaccharide Biosynthesis Protein SpsA, Chain A"/>
    <property type="match status" value="1"/>
</dbReference>
<dbReference type="InterPro" id="IPR029044">
    <property type="entry name" value="Nucleotide-diphossugar_trans"/>
</dbReference>